<keyword evidence="5" id="KW-0049">Antioxidant</keyword>
<keyword evidence="8" id="KW-1185">Reference proteome</keyword>
<evidence type="ECO:0000256" key="4">
    <source>
        <dbReference type="ARBA" id="ARBA00049091"/>
    </source>
</evidence>
<dbReference type="EC" id="1.11.1.24" evidence="2"/>
<evidence type="ECO:0000256" key="1">
    <source>
        <dbReference type="ARBA" id="ARBA00009796"/>
    </source>
</evidence>
<dbReference type="GO" id="GO:0045454">
    <property type="term" value="P:cell redox homeostasis"/>
    <property type="evidence" value="ECO:0007669"/>
    <property type="project" value="TreeGrafter"/>
</dbReference>
<keyword evidence="3 5" id="KW-0560">Oxidoreductase</keyword>
<dbReference type="GO" id="GO:0042744">
    <property type="term" value="P:hydrogen peroxide catabolic process"/>
    <property type="evidence" value="ECO:0007669"/>
    <property type="project" value="TreeGrafter"/>
</dbReference>
<evidence type="ECO:0000256" key="5">
    <source>
        <dbReference type="PIRNR" id="PIRNR000239"/>
    </source>
</evidence>
<dbReference type="Gene3D" id="3.40.30.10">
    <property type="entry name" value="Glutaredoxin"/>
    <property type="match status" value="1"/>
</dbReference>
<keyword evidence="5" id="KW-0676">Redox-active center</keyword>
<dbReference type="PANTHER" id="PTHR10681">
    <property type="entry name" value="THIOREDOXIN PEROXIDASE"/>
    <property type="match status" value="1"/>
</dbReference>
<dbReference type="AlphaFoldDB" id="A0A4S2L5X7"/>
<dbReference type="Pfam" id="PF00578">
    <property type="entry name" value="AhpC-TSA"/>
    <property type="match status" value="1"/>
</dbReference>
<comment type="caution">
    <text evidence="7">The sequence shown here is derived from an EMBL/GenBank/DDBJ whole genome shotgun (WGS) entry which is preliminary data.</text>
</comment>
<protein>
    <recommendedName>
        <fullName evidence="2">thioredoxin-dependent peroxiredoxin</fullName>
        <ecNumber evidence="2">1.11.1.24</ecNumber>
    </recommendedName>
</protein>
<dbReference type="InterPro" id="IPR000866">
    <property type="entry name" value="AhpC/TSA"/>
</dbReference>
<organism evidence="7 8">
    <name type="scientific">Opisthorchis felineus</name>
    <dbReference type="NCBI Taxonomy" id="147828"/>
    <lineage>
        <taxon>Eukaryota</taxon>
        <taxon>Metazoa</taxon>
        <taxon>Spiralia</taxon>
        <taxon>Lophotrochozoa</taxon>
        <taxon>Platyhelminthes</taxon>
        <taxon>Trematoda</taxon>
        <taxon>Digenea</taxon>
        <taxon>Opisthorchiida</taxon>
        <taxon>Opisthorchiata</taxon>
        <taxon>Opisthorchiidae</taxon>
        <taxon>Opisthorchis</taxon>
    </lineage>
</organism>
<dbReference type="GO" id="GO:0008379">
    <property type="term" value="F:thioredoxin peroxidase activity"/>
    <property type="evidence" value="ECO:0007669"/>
    <property type="project" value="TreeGrafter"/>
</dbReference>
<dbReference type="PANTHER" id="PTHR10681:SF128">
    <property type="entry name" value="THIOREDOXIN-DEPENDENT PEROXIDE REDUCTASE, MITOCHONDRIAL"/>
    <property type="match status" value="1"/>
</dbReference>
<evidence type="ECO:0000256" key="2">
    <source>
        <dbReference type="ARBA" id="ARBA00013017"/>
    </source>
</evidence>
<reference evidence="7 8" key="1">
    <citation type="journal article" date="2019" name="BMC Genomics">
        <title>New insights from Opisthorchis felineus genome: update on genomics of the epidemiologically important liver flukes.</title>
        <authorList>
            <person name="Ershov N.I."/>
            <person name="Mordvinov V.A."/>
            <person name="Prokhortchouk E.B."/>
            <person name="Pakharukova M.Y."/>
            <person name="Gunbin K.V."/>
            <person name="Ustyantsev K."/>
            <person name="Genaev M.A."/>
            <person name="Blinov A.G."/>
            <person name="Mazur A."/>
            <person name="Boulygina E."/>
            <person name="Tsygankova S."/>
            <person name="Khrameeva E."/>
            <person name="Chekanov N."/>
            <person name="Fan G."/>
            <person name="Xiao A."/>
            <person name="Zhang H."/>
            <person name="Xu X."/>
            <person name="Yang H."/>
            <person name="Solovyev V."/>
            <person name="Lee S.M."/>
            <person name="Liu X."/>
            <person name="Afonnikov D.A."/>
            <person name="Skryabin K.G."/>
        </authorList>
    </citation>
    <scope>NUCLEOTIDE SEQUENCE [LARGE SCALE GENOMIC DNA]</scope>
    <source>
        <strain evidence="7">AK-0245</strain>
        <tissue evidence="7">Whole organism</tissue>
    </source>
</reference>
<dbReference type="GO" id="GO:0005829">
    <property type="term" value="C:cytosol"/>
    <property type="evidence" value="ECO:0007669"/>
    <property type="project" value="TreeGrafter"/>
</dbReference>
<dbReference type="PROSITE" id="PS51352">
    <property type="entry name" value="THIOREDOXIN_2"/>
    <property type="match status" value="1"/>
</dbReference>
<dbReference type="OrthoDB" id="2996783at2759"/>
<dbReference type="STRING" id="147828.A0A4S2L5X7"/>
<dbReference type="Proteomes" id="UP000308267">
    <property type="component" value="Unassembled WGS sequence"/>
</dbReference>
<gene>
    <name evidence="7" type="ORF">CRM22_009749</name>
</gene>
<proteinExistence type="inferred from homology"/>
<name>A0A4S2L5X7_OPIFE</name>
<dbReference type="InterPro" id="IPR013766">
    <property type="entry name" value="Thioredoxin_domain"/>
</dbReference>
<dbReference type="GO" id="GO:0006979">
    <property type="term" value="P:response to oxidative stress"/>
    <property type="evidence" value="ECO:0007669"/>
    <property type="project" value="TreeGrafter"/>
</dbReference>
<evidence type="ECO:0000259" key="6">
    <source>
        <dbReference type="PROSITE" id="PS51352"/>
    </source>
</evidence>
<dbReference type="InterPro" id="IPR050217">
    <property type="entry name" value="Peroxiredoxin"/>
</dbReference>
<comment type="function">
    <text evidence="5">Thiol-specific peroxidase that catalyzes the reduction of hydrogen peroxide and organic hydroperoxides to water and alcohols, respectively.</text>
</comment>
<sequence length="186" mass="21025">MYQSYKAHEHLMLRSILSTAPKFTGECVHNGTKTTVESAYFTGKYTIILFYPSNFVQSTAEELLALDQSLSEFERLNCTLLVITPDSIESQTAWYRAPLESNGLGGSVRFPLLSDKTFSVCRAYGVLREDKGVPLRSLFILDPLQKIRVVLSMDVGIMYDISEILRIVKYLTDLDNRPSRNDAKKA</sequence>
<evidence type="ECO:0000256" key="3">
    <source>
        <dbReference type="ARBA" id="ARBA00023002"/>
    </source>
</evidence>
<accession>A0A4S2L5X7</accession>
<comment type="similarity">
    <text evidence="1">Belongs to the peroxiredoxin family. AhpC/Prx1 subfamily.</text>
</comment>
<feature type="domain" description="Thioredoxin" evidence="6">
    <location>
        <begin position="14"/>
        <end position="173"/>
    </location>
</feature>
<comment type="catalytic activity">
    <reaction evidence="4">
        <text>a hydroperoxide + [thioredoxin]-dithiol = an alcohol + [thioredoxin]-disulfide + H2O</text>
        <dbReference type="Rhea" id="RHEA:62620"/>
        <dbReference type="Rhea" id="RHEA-COMP:10698"/>
        <dbReference type="Rhea" id="RHEA-COMP:10700"/>
        <dbReference type="ChEBI" id="CHEBI:15377"/>
        <dbReference type="ChEBI" id="CHEBI:29950"/>
        <dbReference type="ChEBI" id="CHEBI:30879"/>
        <dbReference type="ChEBI" id="CHEBI:35924"/>
        <dbReference type="ChEBI" id="CHEBI:50058"/>
        <dbReference type="EC" id="1.11.1.24"/>
    </reaction>
</comment>
<dbReference type="SUPFAM" id="SSF52833">
    <property type="entry name" value="Thioredoxin-like"/>
    <property type="match status" value="1"/>
</dbReference>
<evidence type="ECO:0000313" key="7">
    <source>
        <dbReference type="EMBL" id="TGZ58131.1"/>
    </source>
</evidence>
<dbReference type="GO" id="GO:0033554">
    <property type="term" value="P:cellular response to stress"/>
    <property type="evidence" value="ECO:0007669"/>
    <property type="project" value="TreeGrafter"/>
</dbReference>
<dbReference type="InterPro" id="IPR036249">
    <property type="entry name" value="Thioredoxin-like_sf"/>
</dbReference>
<dbReference type="PIRSF" id="PIRSF000239">
    <property type="entry name" value="AHPC"/>
    <property type="match status" value="1"/>
</dbReference>
<dbReference type="EMBL" id="SJOL01009329">
    <property type="protein sequence ID" value="TGZ58131.1"/>
    <property type="molecule type" value="Genomic_DNA"/>
</dbReference>
<dbReference type="InterPro" id="IPR024706">
    <property type="entry name" value="Peroxiredoxin_AhpC-typ"/>
</dbReference>
<evidence type="ECO:0000313" key="8">
    <source>
        <dbReference type="Proteomes" id="UP000308267"/>
    </source>
</evidence>
<keyword evidence="5" id="KW-0575">Peroxidase</keyword>